<name>A0A9R0JNC3_SPIOL</name>
<evidence type="ECO:0000313" key="1">
    <source>
        <dbReference type="Proteomes" id="UP000813463"/>
    </source>
</evidence>
<reference evidence="2" key="2">
    <citation type="submission" date="2025-08" db="UniProtKB">
        <authorList>
            <consortium name="RefSeq"/>
        </authorList>
    </citation>
    <scope>IDENTIFICATION</scope>
    <source>
        <tissue evidence="2">Leaf</tissue>
    </source>
</reference>
<protein>
    <submittedName>
        <fullName evidence="2">Uncharacterized protein</fullName>
    </submittedName>
</protein>
<dbReference type="GO" id="GO:0008276">
    <property type="term" value="F:protein methyltransferase activity"/>
    <property type="evidence" value="ECO:0000318"/>
    <property type="project" value="GO_Central"/>
</dbReference>
<dbReference type="GeneID" id="110781181"/>
<dbReference type="PANTHER" id="PTHR14614">
    <property type="entry name" value="HEPATOCELLULAR CARCINOMA-ASSOCIATED ANTIGEN"/>
    <property type="match status" value="1"/>
</dbReference>
<reference evidence="1" key="1">
    <citation type="journal article" date="2021" name="Nat. Commun.">
        <title>Genomic analyses provide insights into spinach domestication and the genetic basis of agronomic traits.</title>
        <authorList>
            <person name="Cai X."/>
            <person name="Sun X."/>
            <person name="Xu C."/>
            <person name="Sun H."/>
            <person name="Wang X."/>
            <person name="Ge C."/>
            <person name="Zhang Z."/>
            <person name="Wang Q."/>
            <person name="Fei Z."/>
            <person name="Jiao C."/>
            <person name="Wang Q."/>
        </authorList>
    </citation>
    <scope>NUCLEOTIDE SEQUENCE [LARGE SCALE GENOMIC DNA]</scope>
    <source>
        <strain evidence="1">cv. Varoflay</strain>
    </source>
</reference>
<dbReference type="InterPro" id="IPR029063">
    <property type="entry name" value="SAM-dependent_MTases_sf"/>
</dbReference>
<proteinExistence type="predicted"/>
<dbReference type="CDD" id="cd02440">
    <property type="entry name" value="AdoMet_MTases"/>
    <property type="match status" value="1"/>
</dbReference>
<dbReference type="RefSeq" id="XP_021841105.1">
    <property type="nucleotide sequence ID" value="XM_021985413.1"/>
</dbReference>
<organism evidence="1 2">
    <name type="scientific">Spinacia oleracea</name>
    <name type="common">Spinach</name>
    <dbReference type="NCBI Taxonomy" id="3562"/>
    <lineage>
        <taxon>Eukaryota</taxon>
        <taxon>Viridiplantae</taxon>
        <taxon>Streptophyta</taxon>
        <taxon>Embryophyta</taxon>
        <taxon>Tracheophyta</taxon>
        <taxon>Spermatophyta</taxon>
        <taxon>Magnoliopsida</taxon>
        <taxon>eudicotyledons</taxon>
        <taxon>Gunneridae</taxon>
        <taxon>Pentapetalae</taxon>
        <taxon>Caryophyllales</taxon>
        <taxon>Chenopodiaceae</taxon>
        <taxon>Chenopodioideae</taxon>
        <taxon>Anserineae</taxon>
        <taxon>Spinacia</taxon>
    </lineage>
</organism>
<dbReference type="SUPFAM" id="SSF53335">
    <property type="entry name" value="S-adenosyl-L-methionine-dependent methyltransferases"/>
    <property type="match status" value="1"/>
</dbReference>
<dbReference type="Pfam" id="PF10294">
    <property type="entry name" value="Methyltransf_16"/>
    <property type="match status" value="1"/>
</dbReference>
<dbReference type="OrthoDB" id="413520at2759"/>
<dbReference type="Proteomes" id="UP000813463">
    <property type="component" value="Chromosome 6"/>
</dbReference>
<sequence>MTGSWLWDSAIILSNYISIRADPDYNGGFGFFNLHGKTVVELGAGTGLPGLTASRLGARRVVLTDLPPLLPGLRNNVEVNGLDDVRVEVCELVWGADELPSQLNELQRGVDLVLMSDVFYDSSLMAPLAKTLKMVCHGGTVIWSASEVRQSTDECLNELTSHGFEVTELVSQPGVSTSETGHNNTNEFAIYVISPSNPIHSP</sequence>
<dbReference type="PANTHER" id="PTHR14614:SF123">
    <property type="entry name" value="OS04G0645500 PROTEIN"/>
    <property type="match status" value="1"/>
</dbReference>
<dbReference type="KEGG" id="soe:110781181"/>
<keyword evidence="1" id="KW-1185">Reference proteome</keyword>
<dbReference type="AlphaFoldDB" id="A0A9R0JNC3"/>
<evidence type="ECO:0000313" key="2">
    <source>
        <dbReference type="RefSeq" id="XP_021841105.1"/>
    </source>
</evidence>
<accession>A0A9R0JNC3</accession>
<dbReference type="Gene3D" id="3.40.50.150">
    <property type="entry name" value="Vaccinia Virus protein VP39"/>
    <property type="match status" value="1"/>
</dbReference>
<dbReference type="InterPro" id="IPR019410">
    <property type="entry name" value="Methyltransf_16"/>
</dbReference>
<gene>
    <name evidence="2" type="primary">LOC110781181</name>
</gene>